<dbReference type="RefSeq" id="WP_044394809.1">
    <property type="nucleotide sequence ID" value="NZ_JXYQ01000002.1"/>
</dbReference>
<comment type="caution">
    <text evidence="3">The sequence shown here is derived from an EMBL/GenBank/DDBJ whole genome shotgun (WGS) entry which is preliminary data.</text>
</comment>
<dbReference type="GO" id="GO:0046872">
    <property type="term" value="F:metal ion binding"/>
    <property type="evidence" value="ECO:0007669"/>
    <property type="project" value="UniProtKB-KW"/>
</dbReference>
<keyword evidence="1" id="KW-0479">Metal-binding</keyword>
<dbReference type="SUPFAM" id="SSF53800">
    <property type="entry name" value="Chelatase"/>
    <property type="match status" value="1"/>
</dbReference>
<protein>
    <submittedName>
        <fullName evidence="3">Cobalamin biosynthesis protein CbiX</fullName>
    </submittedName>
</protein>
<dbReference type="OrthoDB" id="9797895at2"/>
<dbReference type="Proteomes" id="UP000032566">
    <property type="component" value="Unassembled WGS sequence"/>
</dbReference>
<dbReference type="EMBL" id="JXYQ01000002">
    <property type="protein sequence ID" value="KJA12410.1"/>
    <property type="molecule type" value="Genomic_DNA"/>
</dbReference>
<evidence type="ECO:0000313" key="4">
    <source>
        <dbReference type="Proteomes" id="UP000032566"/>
    </source>
</evidence>
<organism evidence="3 4">
    <name type="scientific">Acidovorax temperans</name>
    <dbReference type="NCBI Taxonomy" id="80878"/>
    <lineage>
        <taxon>Bacteria</taxon>
        <taxon>Pseudomonadati</taxon>
        <taxon>Pseudomonadota</taxon>
        <taxon>Betaproteobacteria</taxon>
        <taxon>Burkholderiales</taxon>
        <taxon>Comamonadaceae</taxon>
        <taxon>Acidovorax</taxon>
    </lineage>
</organism>
<dbReference type="PANTHER" id="PTHR33542:SF3">
    <property type="entry name" value="SIROHYDROCHLORIN FERROCHELATASE, CHLOROPLASTIC"/>
    <property type="match status" value="1"/>
</dbReference>
<dbReference type="PANTHER" id="PTHR33542">
    <property type="entry name" value="SIROHYDROCHLORIN FERROCHELATASE, CHLOROPLASTIC"/>
    <property type="match status" value="1"/>
</dbReference>
<dbReference type="PATRIC" id="fig|80878.5.peg.917"/>
<accession>A0A0D7KDY8</accession>
<evidence type="ECO:0000256" key="2">
    <source>
        <dbReference type="ARBA" id="ARBA00023239"/>
    </source>
</evidence>
<dbReference type="AlphaFoldDB" id="A0A0D7KDY8"/>
<dbReference type="CDD" id="cd03416">
    <property type="entry name" value="CbiX_SirB_N"/>
    <property type="match status" value="1"/>
</dbReference>
<reference evidence="3 4" key="1">
    <citation type="submission" date="2014-12" db="EMBL/GenBank/DDBJ databases">
        <title>Isolation of bacteria from lake water.</title>
        <authorList>
            <person name="Sheng K.-Y."/>
            <person name="Chin P.-S."/>
            <person name="Chan K.-G."/>
            <person name="Tan G.S."/>
        </authorList>
    </citation>
    <scope>NUCLEOTIDE SEQUENCE [LARGE SCALE GENOMIC DNA]</scope>
    <source>
        <strain evidence="3 4">KY4</strain>
    </source>
</reference>
<dbReference type="Gene3D" id="3.40.50.1400">
    <property type="match status" value="1"/>
</dbReference>
<dbReference type="Pfam" id="PF01903">
    <property type="entry name" value="CbiX"/>
    <property type="match status" value="1"/>
</dbReference>
<gene>
    <name evidence="3" type="ORF">RP29_00660</name>
</gene>
<keyword evidence="4" id="KW-1185">Reference proteome</keyword>
<dbReference type="InterPro" id="IPR002762">
    <property type="entry name" value="CbiX-like"/>
</dbReference>
<evidence type="ECO:0000313" key="3">
    <source>
        <dbReference type="EMBL" id="KJA12410.1"/>
    </source>
</evidence>
<dbReference type="InterPro" id="IPR050963">
    <property type="entry name" value="Sirohydro_Cobaltochel/CbiX"/>
</dbReference>
<name>A0A0D7KDY8_9BURK</name>
<sequence>MTEPTSAVVLFSHGSRDPLWRAPIEAVAARIKADHPQRPVVCAYLELSEPPLAQAVAGLVTAGATHVTVVPMFLGTGKHAREDLPVLVQELRDNHPQVAIHVQPAIGEDPRMTALMANIACERPAA</sequence>
<evidence type="ECO:0000256" key="1">
    <source>
        <dbReference type="ARBA" id="ARBA00022723"/>
    </source>
</evidence>
<proteinExistence type="predicted"/>
<dbReference type="GO" id="GO:0016829">
    <property type="term" value="F:lyase activity"/>
    <property type="evidence" value="ECO:0007669"/>
    <property type="project" value="UniProtKB-KW"/>
</dbReference>
<dbReference type="STRING" id="80878.RP29_00660"/>
<keyword evidence="2" id="KW-0456">Lyase</keyword>